<sequence>MDAVFVEMPPFERHRAYYLSDESFGELQQLLMINPLAGDVIKHTGGLRKLRFVDIKRGKGQRGGLRVIYYWWQSKWQFLLFTLYNKNEMVDLTQTQCEILHQMLEQRIRGE</sequence>
<protein>
    <submittedName>
        <fullName evidence="1">Toxin</fullName>
    </submittedName>
</protein>
<gene>
    <name evidence="1" type="ORF">AO703_07555</name>
</gene>
<dbReference type="PIRSF" id="PIRSF039032">
    <property type="entry name" value="HigB-2"/>
    <property type="match status" value="1"/>
</dbReference>
<evidence type="ECO:0000313" key="1">
    <source>
        <dbReference type="EMBL" id="ALR76156.1"/>
    </source>
</evidence>
<dbReference type="OMA" id="MAYPKST"/>
<name>A0A806X3J1_9ENTR</name>
<dbReference type="KEGG" id="kle:AO703_07555"/>
<dbReference type="OrthoDB" id="197283at2"/>
<reference evidence="2" key="1">
    <citation type="submission" date="2015-10" db="EMBL/GenBank/DDBJ databases">
        <title>Complete Genome Sequencing of Klebsiella sp. strain G5.</title>
        <authorList>
            <person name="Chan K.-G."/>
            <person name="Chen J.-W."/>
        </authorList>
    </citation>
    <scope>NUCLEOTIDE SEQUENCE [LARGE SCALE GENOMIC DNA]</scope>
    <source>
        <strain evidence="2">G5</strain>
    </source>
</reference>
<proteinExistence type="predicted"/>
<dbReference type="EMBL" id="CP012871">
    <property type="protein sequence ID" value="ALR76156.1"/>
    <property type="molecule type" value="Genomic_DNA"/>
</dbReference>
<dbReference type="RefSeq" id="WP_013366927.1">
    <property type="nucleotide sequence ID" value="NZ_CP012871.1"/>
</dbReference>
<organism evidence="1 2">
    <name type="scientific">[Enterobacter] lignolyticus</name>
    <dbReference type="NCBI Taxonomy" id="1334193"/>
    <lineage>
        <taxon>Bacteria</taxon>
        <taxon>Pseudomonadati</taxon>
        <taxon>Pseudomonadota</taxon>
        <taxon>Gammaproteobacteria</taxon>
        <taxon>Enterobacterales</taxon>
        <taxon>Enterobacteriaceae</taxon>
        <taxon>Pluralibacter</taxon>
    </lineage>
</organism>
<evidence type="ECO:0000313" key="2">
    <source>
        <dbReference type="Proteomes" id="UP000069162"/>
    </source>
</evidence>
<dbReference type="InterPro" id="IPR009387">
    <property type="entry name" value="HigB-2"/>
</dbReference>
<dbReference type="AlphaFoldDB" id="A0A806X3J1"/>
<accession>A0A806X3J1</accession>
<dbReference type="Proteomes" id="UP000069162">
    <property type="component" value="Chromosome"/>
</dbReference>